<evidence type="ECO:0000313" key="9">
    <source>
        <dbReference type="EMBL" id="SUZ99955.1"/>
    </source>
</evidence>
<dbReference type="PANTHER" id="PTHR43163:SF6">
    <property type="entry name" value="DIPEPTIDE TRANSPORT SYSTEM PERMEASE PROTEIN DPPB-RELATED"/>
    <property type="match status" value="1"/>
</dbReference>
<accession>A0A381S775</accession>
<feature type="transmembrane region" description="Helical" evidence="7">
    <location>
        <begin position="127"/>
        <end position="154"/>
    </location>
</feature>
<evidence type="ECO:0000256" key="5">
    <source>
        <dbReference type="ARBA" id="ARBA00022989"/>
    </source>
</evidence>
<dbReference type="Pfam" id="PF00528">
    <property type="entry name" value="BPD_transp_1"/>
    <property type="match status" value="1"/>
</dbReference>
<feature type="domain" description="ABC transmembrane type-1" evidence="8">
    <location>
        <begin position="88"/>
        <end position="289"/>
    </location>
</feature>
<evidence type="ECO:0000259" key="8">
    <source>
        <dbReference type="PROSITE" id="PS50928"/>
    </source>
</evidence>
<dbReference type="PANTHER" id="PTHR43163">
    <property type="entry name" value="DIPEPTIDE TRANSPORT SYSTEM PERMEASE PROTEIN DPPB-RELATED"/>
    <property type="match status" value="1"/>
</dbReference>
<dbReference type="AlphaFoldDB" id="A0A381S775"/>
<name>A0A381S775_9ZZZZ</name>
<gene>
    <name evidence="9" type="ORF">METZ01_LOCUS52809</name>
</gene>
<dbReference type="SUPFAM" id="SSF161098">
    <property type="entry name" value="MetI-like"/>
    <property type="match status" value="1"/>
</dbReference>
<dbReference type="Gene3D" id="1.10.3720.10">
    <property type="entry name" value="MetI-like"/>
    <property type="match status" value="1"/>
</dbReference>
<feature type="transmembrane region" description="Helical" evidence="7">
    <location>
        <begin position="166"/>
        <end position="184"/>
    </location>
</feature>
<dbReference type="PROSITE" id="PS50928">
    <property type="entry name" value="ABC_TM1"/>
    <property type="match status" value="1"/>
</dbReference>
<evidence type="ECO:0000256" key="4">
    <source>
        <dbReference type="ARBA" id="ARBA00022692"/>
    </source>
</evidence>
<dbReference type="InterPro" id="IPR000515">
    <property type="entry name" value="MetI-like"/>
</dbReference>
<evidence type="ECO:0000256" key="6">
    <source>
        <dbReference type="ARBA" id="ARBA00023136"/>
    </source>
</evidence>
<feature type="transmembrane region" description="Helical" evidence="7">
    <location>
        <begin position="266"/>
        <end position="292"/>
    </location>
</feature>
<feature type="transmembrane region" description="Helical" evidence="7">
    <location>
        <begin position="92"/>
        <end position="115"/>
    </location>
</feature>
<keyword evidence="3" id="KW-1003">Cell membrane</keyword>
<evidence type="ECO:0000256" key="2">
    <source>
        <dbReference type="ARBA" id="ARBA00022448"/>
    </source>
</evidence>
<comment type="subcellular location">
    <subcellularLocation>
        <location evidence="1">Cell membrane</location>
        <topology evidence="1">Multi-pass membrane protein</topology>
    </subcellularLocation>
</comment>
<protein>
    <recommendedName>
        <fullName evidence="8">ABC transmembrane type-1 domain-containing protein</fullName>
    </recommendedName>
</protein>
<proteinExistence type="predicted"/>
<keyword evidence="4 7" id="KW-0812">Transmembrane</keyword>
<evidence type="ECO:0000256" key="7">
    <source>
        <dbReference type="SAM" id="Phobius"/>
    </source>
</evidence>
<keyword evidence="2" id="KW-0813">Transport</keyword>
<dbReference type="GO" id="GO:0055085">
    <property type="term" value="P:transmembrane transport"/>
    <property type="evidence" value="ECO:0007669"/>
    <property type="project" value="InterPro"/>
</dbReference>
<organism evidence="9">
    <name type="scientific">marine metagenome</name>
    <dbReference type="NCBI Taxonomy" id="408172"/>
    <lineage>
        <taxon>unclassified sequences</taxon>
        <taxon>metagenomes</taxon>
        <taxon>ecological metagenomes</taxon>
    </lineage>
</organism>
<dbReference type="GO" id="GO:0005886">
    <property type="term" value="C:plasma membrane"/>
    <property type="evidence" value="ECO:0007669"/>
    <property type="project" value="UniProtKB-SubCell"/>
</dbReference>
<sequence>MISLVIVVIAITLVVFMLSRATGDPRYLYMSSYTRMTAEVWEAQGKAMGLDKPLIVQYLLWVKNAAQGDFGDSVHFRRNSLDLILKFLPATLQLSGISFLCALLIGVPLGILSAVKRTTGWDYLGRSFALLGQAAPPFWIALVFIWIFSVYLGWLPTSRKGDWTHYVMPVITLGWLPAAGLLRLTRSSMLEVLDSEYVKLARAKGVSTKAIIWKHAFRNSLIAPLTYAAILLANFLTGTVVVETVFAWPGLGRLSVMAALNTDFPLITGLALVFSVIFLLCSLVADILYALLDPRIRIS</sequence>
<dbReference type="InterPro" id="IPR035906">
    <property type="entry name" value="MetI-like_sf"/>
</dbReference>
<dbReference type="CDD" id="cd06261">
    <property type="entry name" value="TM_PBP2"/>
    <property type="match status" value="1"/>
</dbReference>
<dbReference type="EMBL" id="UINC01002754">
    <property type="protein sequence ID" value="SUZ99955.1"/>
    <property type="molecule type" value="Genomic_DNA"/>
</dbReference>
<evidence type="ECO:0000256" key="1">
    <source>
        <dbReference type="ARBA" id="ARBA00004651"/>
    </source>
</evidence>
<feature type="transmembrane region" description="Helical" evidence="7">
    <location>
        <begin position="221"/>
        <end position="246"/>
    </location>
</feature>
<evidence type="ECO:0000256" key="3">
    <source>
        <dbReference type="ARBA" id="ARBA00022475"/>
    </source>
</evidence>
<keyword evidence="6 7" id="KW-0472">Membrane</keyword>
<reference evidence="9" key="1">
    <citation type="submission" date="2018-05" db="EMBL/GenBank/DDBJ databases">
        <authorList>
            <person name="Lanie J.A."/>
            <person name="Ng W.-L."/>
            <person name="Kazmierczak K.M."/>
            <person name="Andrzejewski T.M."/>
            <person name="Davidsen T.M."/>
            <person name="Wayne K.J."/>
            <person name="Tettelin H."/>
            <person name="Glass J.I."/>
            <person name="Rusch D."/>
            <person name="Podicherti R."/>
            <person name="Tsui H.-C.T."/>
            <person name="Winkler M.E."/>
        </authorList>
    </citation>
    <scope>NUCLEOTIDE SEQUENCE</scope>
</reference>
<keyword evidence="5 7" id="KW-1133">Transmembrane helix</keyword>